<feature type="compositionally biased region" description="Basic and acidic residues" evidence="7">
    <location>
        <begin position="1151"/>
        <end position="1161"/>
    </location>
</feature>
<protein>
    <recommendedName>
        <fullName evidence="9">Receptor ligand binding region domain-containing protein</fullName>
    </recommendedName>
</protein>
<dbReference type="SUPFAM" id="SSF53822">
    <property type="entry name" value="Periplasmic binding protein-like I"/>
    <property type="match status" value="2"/>
</dbReference>
<dbReference type="Gene3D" id="3.40.50.2300">
    <property type="match status" value="4"/>
</dbReference>
<dbReference type="Pfam" id="PF01094">
    <property type="entry name" value="ANF_receptor"/>
    <property type="match status" value="2"/>
</dbReference>
<feature type="compositionally biased region" description="Polar residues" evidence="7">
    <location>
        <begin position="1182"/>
        <end position="1215"/>
    </location>
</feature>
<dbReference type="PRINTS" id="PR00248">
    <property type="entry name" value="GPCRMGR"/>
</dbReference>
<evidence type="ECO:0000256" key="2">
    <source>
        <dbReference type="ARBA" id="ARBA00022692"/>
    </source>
</evidence>
<feature type="compositionally biased region" description="Polar residues" evidence="7">
    <location>
        <begin position="1227"/>
        <end position="1261"/>
    </location>
</feature>
<dbReference type="PANTHER" id="PTHR24060">
    <property type="entry name" value="METABOTROPIC GLUTAMATE RECEPTOR"/>
    <property type="match status" value="1"/>
</dbReference>
<keyword evidence="5" id="KW-0675">Receptor</keyword>
<comment type="caution">
    <text evidence="10">The sequence shown here is derived from an EMBL/GenBank/DDBJ whole genome shotgun (WGS) entry which is preliminary data.</text>
</comment>
<dbReference type="GO" id="GO:0016020">
    <property type="term" value="C:membrane"/>
    <property type="evidence" value="ECO:0007669"/>
    <property type="project" value="UniProtKB-SubCell"/>
</dbReference>
<evidence type="ECO:0000256" key="7">
    <source>
        <dbReference type="SAM" id="MobiDB-lite"/>
    </source>
</evidence>
<dbReference type="InterPro" id="IPR001828">
    <property type="entry name" value="ANF_lig-bd_rcpt"/>
</dbReference>
<evidence type="ECO:0000256" key="3">
    <source>
        <dbReference type="ARBA" id="ARBA00022989"/>
    </source>
</evidence>
<evidence type="ECO:0000256" key="4">
    <source>
        <dbReference type="ARBA" id="ARBA00023136"/>
    </source>
</evidence>
<dbReference type="InterPro" id="IPR000337">
    <property type="entry name" value="GPCR_3"/>
</dbReference>
<feature type="domain" description="Receptor ligand binding region" evidence="9">
    <location>
        <begin position="72"/>
        <end position="411"/>
    </location>
</feature>
<evidence type="ECO:0000256" key="6">
    <source>
        <dbReference type="ARBA" id="ARBA00023180"/>
    </source>
</evidence>
<evidence type="ECO:0000259" key="9">
    <source>
        <dbReference type="Pfam" id="PF01094"/>
    </source>
</evidence>
<organism evidence="10 11">
    <name type="scientific">Sinanodonta woodiana</name>
    <name type="common">Chinese pond mussel</name>
    <name type="synonym">Anodonta woodiana</name>
    <dbReference type="NCBI Taxonomy" id="1069815"/>
    <lineage>
        <taxon>Eukaryota</taxon>
        <taxon>Metazoa</taxon>
        <taxon>Spiralia</taxon>
        <taxon>Lophotrochozoa</taxon>
        <taxon>Mollusca</taxon>
        <taxon>Bivalvia</taxon>
        <taxon>Autobranchia</taxon>
        <taxon>Heteroconchia</taxon>
        <taxon>Palaeoheterodonta</taxon>
        <taxon>Unionida</taxon>
        <taxon>Unionoidea</taxon>
        <taxon>Unionidae</taxon>
        <taxon>Unioninae</taxon>
        <taxon>Sinanodonta</taxon>
    </lineage>
</organism>
<proteinExistence type="predicted"/>
<keyword evidence="6" id="KW-0325">Glycoprotein</keyword>
<name>A0ABD3UTN1_SINWO</name>
<dbReference type="InterPro" id="IPR028082">
    <property type="entry name" value="Peripla_BP_I"/>
</dbReference>
<evidence type="ECO:0000313" key="11">
    <source>
        <dbReference type="Proteomes" id="UP001634394"/>
    </source>
</evidence>
<keyword evidence="11" id="KW-1185">Reference proteome</keyword>
<feature type="transmembrane region" description="Helical" evidence="8">
    <location>
        <begin position="1033"/>
        <end position="1056"/>
    </location>
</feature>
<dbReference type="EMBL" id="JBJQND010000015">
    <property type="protein sequence ID" value="KAL3852371.1"/>
    <property type="molecule type" value="Genomic_DNA"/>
</dbReference>
<keyword evidence="3 8" id="KW-1133">Transmembrane helix</keyword>
<accession>A0ABD3UTN1</accession>
<feature type="region of interest" description="Disordered" evidence="7">
    <location>
        <begin position="1278"/>
        <end position="1332"/>
    </location>
</feature>
<dbReference type="Proteomes" id="UP001634394">
    <property type="component" value="Unassembled WGS sequence"/>
</dbReference>
<keyword evidence="2 8" id="KW-0812">Transmembrane</keyword>
<feature type="domain" description="Receptor ligand binding region" evidence="9">
    <location>
        <begin position="573"/>
        <end position="955"/>
    </location>
</feature>
<sequence length="1332" mass="147394">MRWAVYFKQLLFYILCVVNIGFIRTQREICDIQKFSINPDADAKFSVIISLRPGGSFEGCGRLSPIGIQILSTIQWAVDRLNRANVTPGVKLGFDVYDDCGVVNRSVAGALDAVGIFPFVGDTCYNTSRNASSPLHLGILGPSRSQTTEGVLEALAGMDIPVISPSATYPNLSRYSNFLRTSHSDESQAKAIVSVLKELGWTYISGLNTNDNYGIKGMEMVKKFAKQEGICVDVVDQNLSDPYNTTTFDKVILLLQERQLLANDTQLGVVYFGQKNVIKGLLVRMHNVLDSSPPINLKLKNIHWIMSDFVGTDTDIFSDLFEIANRTITMSPASDVTNDIQKTYIQKWNAAVYNNVSDTIGELMRCTNTPQPPIWMSDYTTPIIDAVYAFAEALRQKHKLNCINQSGLCKNFKLDPKEWVTSFKRINVSYSVLESGVSINGPETSRTFSFRQDGEIETKDDSPLYNVNYFRNVMGTRSFITLGKYSTGNLTISNRELLKDYTVSICNGNCSSCTSLPSVPFAFVDGDIYIIGVINIHETDLNDAFRCGRLRNTSYDLIAIESFLYVTEELRNITGIRFGAIVFDDCYSPARISLIITQFMSGTMPLIKPNSTEAINPKKVVAVIGSTSSGSALLTGLILTRLNIPFISSASSSPDLDDRINFPYFLRTVPSDKEQAKAMISIIKKMGWEFVSVLYVANNYGSKGTEAFLQFANQSNICVADRPLGIAENSKDTGELSNILFQLRNQKSKVVVYFGTDTKIMELLTLIRGSIENFIFLGSEDWGNKEQILKMGGIVTLGSIIMKFESHERQDNKAFANYIKNLRPESNTRNPWFREFWNGYFQCDFENTFNVKYRSICKTNIAFDDTFTQSTSNDQRIIQTMDAVSATGIGVKKALESICLGVPPQNYPCDKYFQFPDEVTKQIRAVTLIRGTEETRIFREDGNGNIGFDILNVQKSVVNGGPTYVKVGYYKDGSLTFSSGLQFYASTNDIVSSTLSAKCSGDSCDHCTKQQPINPVTSTPQVVTSDAFRAADYVIIGIVISVFVLIIISLAIVIFCTRKQIHALKLQLCKRSDYINPYVNTHSIGTGISSGENRSSGILFHNLDSGQHLKDWNEANNHLGYGQQMDSGSPNGGLVNRGFTGSSSVLQTIGDSHDHSPRPETDDYPISTRVRNQSYADDEGNIGTSHTESSDYSRSTGYSLNGSNSFKKSPNTSQHGGHLAHIKKQPRTQLAVSPSNRPELPSRTTQDFQMNGNTRPTSFPSELNLVLPNDEGKKRDIVQSNQSSHLELSPPSGNGHIPNRSKKIAFNTGSAMVPSPTGLIPVSGSLEKISRV</sequence>
<gene>
    <name evidence="10" type="ORF">ACJMK2_016025</name>
</gene>
<evidence type="ECO:0000256" key="1">
    <source>
        <dbReference type="ARBA" id="ARBA00004141"/>
    </source>
</evidence>
<dbReference type="InterPro" id="IPR050726">
    <property type="entry name" value="mGluR"/>
</dbReference>
<feature type="region of interest" description="Disordered" evidence="7">
    <location>
        <begin position="1145"/>
        <end position="1266"/>
    </location>
</feature>
<reference evidence="10 11" key="1">
    <citation type="submission" date="2024-11" db="EMBL/GenBank/DDBJ databases">
        <title>Chromosome-level genome assembly of the freshwater bivalve Anodonta woodiana.</title>
        <authorList>
            <person name="Chen X."/>
        </authorList>
    </citation>
    <scope>NUCLEOTIDE SEQUENCE [LARGE SCALE GENOMIC DNA]</scope>
    <source>
        <strain evidence="10">MN2024</strain>
        <tissue evidence="10">Gills</tissue>
    </source>
</reference>
<comment type="subcellular location">
    <subcellularLocation>
        <location evidence="1">Membrane</location>
        <topology evidence="1">Multi-pass membrane protein</topology>
    </subcellularLocation>
</comment>
<keyword evidence="4 8" id="KW-0472">Membrane</keyword>
<evidence type="ECO:0000256" key="8">
    <source>
        <dbReference type="SAM" id="Phobius"/>
    </source>
</evidence>
<evidence type="ECO:0000256" key="5">
    <source>
        <dbReference type="ARBA" id="ARBA00023170"/>
    </source>
</evidence>
<evidence type="ECO:0000313" key="10">
    <source>
        <dbReference type="EMBL" id="KAL3852371.1"/>
    </source>
</evidence>